<feature type="non-terminal residue" evidence="2">
    <location>
        <position position="66"/>
    </location>
</feature>
<dbReference type="AlphaFoldDB" id="T1BPV2"/>
<gene>
    <name evidence="2" type="ORF">B1B_04196</name>
</gene>
<protein>
    <recommendedName>
        <fullName evidence="1">Transposase IS66 central domain-containing protein</fullName>
    </recommendedName>
</protein>
<reference evidence="2" key="1">
    <citation type="submission" date="2013-08" db="EMBL/GenBank/DDBJ databases">
        <authorList>
            <person name="Mendez C."/>
            <person name="Richter M."/>
            <person name="Ferrer M."/>
            <person name="Sanchez J."/>
        </authorList>
    </citation>
    <scope>NUCLEOTIDE SEQUENCE</scope>
</reference>
<name>T1BPV2_9ZZZZ</name>
<dbReference type="InterPro" id="IPR004291">
    <property type="entry name" value="Transposase_IS66_central"/>
</dbReference>
<reference evidence="2" key="2">
    <citation type="journal article" date="2014" name="ISME J.">
        <title>Microbial stratification in low pH oxic and suboxic macroscopic growths along an acid mine drainage.</title>
        <authorList>
            <person name="Mendez-Garcia C."/>
            <person name="Mesa V."/>
            <person name="Sprenger R.R."/>
            <person name="Richter M."/>
            <person name="Diez M.S."/>
            <person name="Solano J."/>
            <person name="Bargiela R."/>
            <person name="Golyshina O.V."/>
            <person name="Manteca A."/>
            <person name="Ramos J.L."/>
            <person name="Gallego J.R."/>
            <person name="Llorente I."/>
            <person name="Martins Dos Santos V.A."/>
            <person name="Jensen O.N."/>
            <person name="Pelaez A.I."/>
            <person name="Sanchez J."/>
            <person name="Ferrer M."/>
        </authorList>
    </citation>
    <scope>NUCLEOTIDE SEQUENCE</scope>
</reference>
<evidence type="ECO:0000313" key="2">
    <source>
        <dbReference type="EMBL" id="EQD71892.1"/>
    </source>
</evidence>
<dbReference type="EMBL" id="AUZY01002637">
    <property type="protein sequence ID" value="EQD71892.1"/>
    <property type="molecule type" value="Genomic_DNA"/>
</dbReference>
<dbReference type="Pfam" id="PF03050">
    <property type="entry name" value="DDE_Tnp_IS66"/>
    <property type="match status" value="1"/>
</dbReference>
<organism evidence="2">
    <name type="scientific">mine drainage metagenome</name>
    <dbReference type="NCBI Taxonomy" id="410659"/>
    <lineage>
        <taxon>unclassified sequences</taxon>
        <taxon>metagenomes</taxon>
        <taxon>ecological metagenomes</taxon>
    </lineage>
</organism>
<proteinExistence type="predicted"/>
<comment type="caution">
    <text evidence="2">The sequence shown here is derived from an EMBL/GenBank/DDBJ whole genome shotgun (WGS) entry which is preliminary data.</text>
</comment>
<sequence>MFTSGFLARLAVEKYVLGRPLERIIAALSNDGFDVAKGTLTGALKLSQSCSGHLTQRLGRGTQSRR</sequence>
<accession>T1BPV2</accession>
<feature type="domain" description="Transposase IS66 central" evidence="1">
    <location>
        <begin position="1"/>
        <end position="47"/>
    </location>
</feature>
<evidence type="ECO:0000259" key="1">
    <source>
        <dbReference type="Pfam" id="PF03050"/>
    </source>
</evidence>